<name>A0AAN8KIW2_PATCE</name>
<accession>A0AAN8KIW2</accession>
<dbReference type="InterPro" id="IPR026788">
    <property type="entry name" value="Tmem141"/>
</dbReference>
<dbReference type="PANTHER" id="PTHR47229">
    <property type="entry name" value="TRANSMEMBRANE PROTEIN 141"/>
    <property type="match status" value="1"/>
</dbReference>
<protein>
    <recommendedName>
        <fullName evidence="4">Transmembrane protein 141</fullName>
    </recommendedName>
</protein>
<keyword evidence="3" id="KW-1185">Reference proteome</keyword>
<proteinExistence type="predicted"/>
<gene>
    <name evidence="2" type="ORF">SNE40_001226</name>
</gene>
<evidence type="ECO:0000313" key="2">
    <source>
        <dbReference type="EMBL" id="KAK6195893.1"/>
    </source>
</evidence>
<keyword evidence="1" id="KW-1133">Transmembrane helix</keyword>
<keyword evidence="1" id="KW-0472">Membrane</keyword>
<organism evidence="2 3">
    <name type="scientific">Patella caerulea</name>
    <name type="common">Rayed Mediterranean limpet</name>
    <dbReference type="NCBI Taxonomy" id="87958"/>
    <lineage>
        <taxon>Eukaryota</taxon>
        <taxon>Metazoa</taxon>
        <taxon>Spiralia</taxon>
        <taxon>Lophotrochozoa</taxon>
        <taxon>Mollusca</taxon>
        <taxon>Gastropoda</taxon>
        <taxon>Patellogastropoda</taxon>
        <taxon>Patelloidea</taxon>
        <taxon>Patellidae</taxon>
        <taxon>Patella</taxon>
    </lineage>
</organism>
<dbReference type="Gene3D" id="1.10.3350.20">
    <property type="entry name" value="Tmem141 protein family"/>
    <property type="match status" value="1"/>
</dbReference>
<feature type="transmembrane region" description="Helical" evidence="1">
    <location>
        <begin position="30"/>
        <end position="49"/>
    </location>
</feature>
<comment type="caution">
    <text evidence="2">The sequence shown here is derived from an EMBL/GenBank/DDBJ whole genome shotgun (WGS) entry which is preliminary data.</text>
</comment>
<dbReference type="PANTHER" id="PTHR47229:SF1">
    <property type="entry name" value="TRANSMEMBRANE PROTEIN 141"/>
    <property type="match status" value="1"/>
</dbReference>
<sequence>MNTGNLNEVTKQMSEKYPHYNTYKKCQSQTFMTGLFTFATGTAAAYLVQDVLKAKLPYEKKSILMVSLGVASIISYFVTRKNTKLCQEMWMALEDKHTAINPIEERLSKEATK</sequence>
<dbReference type="EMBL" id="JAZGQO010000001">
    <property type="protein sequence ID" value="KAK6195893.1"/>
    <property type="molecule type" value="Genomic_DNA"/>
</dbReference>
<evidence type="ECO:0008006" key="4">
    <source>
        <dbReference type="Google" id="ProtNLM"/>
    </source>
</evidence>
<dbReference type="AlphaFoldDB" id="A0AAN8KIW2"/>
<dbReference type="Proteomes" id="UP001347796">
    <property type="component" value="Unassembled WGS sequence"/>
</dbReference>
<keyword evidence="1" id="KW-0812">Transmembrane</keyword>
<evidence type="ECO:0000313" key="3">
    <source>
        <dbReference type="Proteomes" id="UP001347796"/>
    </source>
</evidence>
<dbReference type="Pfam" id="PF15110">
    <property type="entry name" value="TMEM141"/>
    <property type="match status" value="1"/>
</dbReference>
<dbReference type="InterPro" id="IPR038259">
    <property type="entry name" value="Tmem141_sf"/>
</dbReference>
<reference evidence="2 3" key="1">
    <citation type="submission" date="2024-01" db="EMBL/GenBank/DDBJ databases">
        <title>The genome of the rayed Mediterranean limpet Patella caerulea (Linnaeus, 1758).</title>
        <authorList>
            <person name="Anh-Thu Weber A."/>
            <person name="Halstead-Nussloch G."/>
        </authorList>
    </citation>
    <scope>NUCLEOTIDE SEQUENCE [LARGE SCALE GENOMIC DNA]</scope>
    <source>
        <strain evidence="2">AATW-2023a</strain>
        <tissue evidence="2">Whole specimen</tissue>
    </source>
</reference>
<feature type="transmembrane region" description="Helical" evidence="1">
    <location>
        <begin position="61"/>
        <end position="79"/>
    </location>
</feature>
<evidence type="ECO:0000256" key="1">
    <source>
        <dbReference type="SAM" id="Phobius"/>
    </source>
</evidence>